<evidence type="ECO:0000313" key="2">
    <source>
        <dbReference type="Proteomes" id="UP000712600"/>
    </source>
</evidence>
<accession>A0A8S9N7X6</accession>
<name>A0A8S9N7X6_BRACR</name>
<dbReference type="EMBL" id="QGKX02002183">
    <property type="protein sequence ID" value="KAF3488810.1"/>
    <property type="molecule type" value="Genomic_DNA"/>
</dbReference>
<sequence length="86" mass="10001">MNMMLHGRLKSLDKAFRVTCSSTVTHGFNGDYPPINKAQQRWESPPDSLLVNRTNYREETPRGRERRTRSMVLVACFVGISFFHRT</sequence>
<reference evidence="1" key="1">
    <citation type="submission" date="2019-12" db="EMBL/GenBank/DDBJ databases">
        <title>Genome sequencing and annotation of Brassica cretica.</title>
        <authorList>
            <person name="Studholme D.J."/>
            <person name="Sarris P."/>
        </authorList>
    </citation>
    <scope>NUCLEOTIDE SEQUENCE</scope>
    <source>
        <strain evidence="1">PFS-109/04</strain>
        <tissue evidence="1">Leaf</tissue>
    </source>
</reference>
<proteinExistence type="predicted"/>
<protein>
    <submittedName>
        <fullName evidence="1">Uncharacterized protein</fullName>
    </submittedName>
</protein>
<dbReference type="Proteomes" id="UP000712600">
    <property type="component" value="Unassembled WGS sequence"/>
</dbReference>
<comment type="caution">
    <text evidence="1">The sequence shown here is derived from an EMBL/GenBank/DDBJ whole genome shotgun (WGS) entry which is preliminary data.</text>
</comment>
<dbReference type="AlphaFoldDB" id="A0A8S9N7X6"/>
<gene>
    <name evidence="1" type="ORF">F2Q69_00053824</name>
</gene>
<organism evidence="1 2">
    <name type="scientific">Brassica cretica</name>
    <name type="common">Mustard</name>
    <dbReference type="NCBI Taxonomy" id="69181"/>
    <lineage>
        <taxon>Eukaryota</taxon>
        <taxon>Viridiplantae</taxon>
        <taxon>Streptophyta</taxon>
        <taxon>Embryophyta</taxon>
        <taxon>Tracheophyta</taxon>
        <taxon>Spermatophyta</taxon>
        <taxon>Magnoliopsida</taxon>
        <taxon>eudicotyledons</taxon>
        <taxon>Gunneridae</taxon>
        <taxon>Pentapetalae</taxon>
        <taxon>rosids</taxon>
        <taxon>malvids</taxon>
        <taxon>Brassicales</taxon>
        <taxon>Brassicaceae</taxon>
        <taxon>Brassiceae</taxon>
        <taxon>Brassica</taxon>
    </lineage>
</organism>
<evidence type="ECO:0000313" key="1">
    <source>
        <dbReference type="EMBL" id="KAF3488810.1"/>
    </source>
</evidence>